<dbReference type="GO" id="GO:0016020">
    <property type="term" value="C:membrane"/>
    <property type="evidence" value="ECO:0007669"/>
    <property type="project" value="UniProtKB-SubCell"/>
</dbReference>
<accession>A0A433U2A7</accession>
<dbReference type="InterPro" id="IPR009621">
    <property type="entry name" value="UPF0239"/>
</dbReference>
<dbReference type="PANTHER" id="PTHR14409">
    <property type="entry name" value="MANNOSIDASE, BETA A, LYSOSOMAL-LIKE, MANBAL PROTEIN"/>
    <property type="match status" value="1"/>
</dbReference>
<gene>
    <name evidence="8" type="ORF">EGW08_004242</name>
</gene>
<evidence type="ECO:0000256" key="6">
    <source>
        <dbReference type="SAM" id="MobiDB-lite"/>
    </source>
</evidence>
<name>A0A433U2A7_ELYCH</name>
<dbReference type="Pfam" id="PF06783">
    <property type="entry name" value="UPF0239"/>
    <property type="match status" value="1"/>
</dbReference>
<keyword evidence="5 7" id="KW-0472">Membrane</keyword>
<feature type="region of interest" description="Disordered" evidence="6">
    <location>
        <begin position="78"/>
        <end position="119"/>
    </location>
</feature>
<evidence type="ECO:0000256" key="5">
    <source>
        <dbReference type="ARBA" id="ARBA00023136"/>
    </source>
</evidence>
<feature type="transmembrane region" description="Helical" evidence="7">
    <location>
        <begin position="54"/>
        <end position="73"/>
    </location>
</feature>
<dbReference type="PANTHER" id="PTHR14409:SF0">
    <property type="entry name" value="PROTEIN MANBAL"/>
    <property type="match status" value="1"/>
</dbReference>
<feature type="compositionally biased region" description="Basic residues" evidence="6">
    <location>
        <begin position="109"/>
        <end position="119"/>
    </location>
</feature>
<protein>
    <submittedName>
        <fullName evidence="8">Uncharacterized protein</fullName>
    </submittedName>
</protein>
<evidence type="ECO:0000256" key="2">
    <source>
        <dbReference type="ARBA" id="ARBA00006839"/>
    </source>
</evidence>
<comment type="similarity">
    <text evidence="2">Belongs to the UPF0239 family.</text>
</comment>
<dbReference type="Proteomes" id="UP000271974">
    <property type="component" value="Unassembled WGS sequence"/>
</dbReference>
<evidence type="ECO:0000313" key="8">
    <source>
        <dbReference type="EMBL" id="RUS87964.1"/>
    </source>
</evidence>
<keyword evidence="4 7" id="KW-1133">Transmembrane helix</keyword>
<feature type="compositionally biased region" description="Polar residues" evidence="6">
    <location>
        <begin position="90"/>
        <end position="106"/>
    </location>
</feature>
<keyword evidence="3 7" id="KW-0812">Transmembrane</keyword>
<feature type="non-terminal residue" evidence="8">
    <location>
        <position position="1"/>
    </location>
</feature>
<proteinExistence type="inferred from homology"/>
<sequence length="119" mass="13463">GSTAATPTRTAVNTNFNGGCEDPWHWKLDSRFYLKVNMAIVLEEPTFYENVLNYALYAGAVFQLLCIFAAITISQSPNEKEEEEEAAIKLQTSSSHQASRNRPQETASRRGKKEKKKHR</sequence>
<comment type="subcellular location">
    <subcellularLocation>
        <location evidence="1">Membrane</location>
        <topology evidence="1">Single-pass membrane protein</topology>
    </subcellularLocation>
</comment>
<dbReference type="EMBL" id="RQTK01000095">
    <property type="protein sequence ID" value="RUS87964.1"/>
    <property type="molecule type" value="Genomic_DNA"/>
</dbReference>
<evidence type="ECO:0000256" key="7">
    <source>
        <dbReference type="SAM" id="Phobius"/>
    </source>
</evidence>
<evidence type="ECO:0000256" key="1">
    <source>
        <dbReference type="ARBA" id="ARBA00004167"/>
    </source>
</evidence>
<keyword evidence="9" id="KW-1185">Reference proteome</keyword>
<evidence type="ECO:0000256" key="3">
    <source>
        <dbReference type="ARBA" id="ARBA00022692"/>
    </source>
</evidence>
<dbReference type="OrthoDB" id="10040809at2759"/>
<organism evidence="8 9">
    <name type="scientific">Elysia chlorotica</name>
    <name type="common">Eastern emerald elysia</name>
    <name type="synonym">Sea slug</name>
    <dbReference type="NCBI Taxonomy" id="188477"/>
    <lineage>
        <taxon>Eukaryota</taxon>
        <taxon>Metazoa</taxon>
        <taxon>Spiralia</taxon>
        <taxon>Lophotrochozoa</taxon>
        <taxon>Mollusca</taxon>
        <taxon>Gastropoda</taxon>
        <taxon>Heterobranchia</taxon>
        <taxon>Euthyneura</taxon>
        <taxon>Panpulmonata</taxon>
        <taxon>Sacoglossa</taxon>
        <taxon>Placobranchoidea</taxon>
        <taxon>Plakobranchidae</taxon>
        <taxon>Elysia</taxon>
    </lineage>
</organism>
<evidence type="ECO:0000256" key="4">
    <source>
        <dbReference type="ARBA" id="ARBA00022989"/>
    </source>
</evidence>
<reference evidence="8 9" key="1">
    <citation type="submission" date="2019-01" db="EMBL/GenBank/DDBJ databases">
        <title>A draft genome assembly of the solar-powered sea slug Elysia chlorotica.</title>
        <authorList>
            <person name="Cai H."/>
            <person name="Li Q."/>
            <person name="Fang X."/>
            <person name="Li J."/>
            <person name="Curtis N.E."/>
            <person name="Altenburger A."/>
            <person name="Shibata T."/>
            <person name="Feng M."/>
            <person name="Maeda T."/>
            <person name="Schwartz J.A."/>
            <person name="Shigenobu S."/>
            <person name="Lundholm N."/>
            <person name="Nishiyama T."/>
            <person name="Yang H."/>
            <person name="Hasebe M."/>
            <person name="Li S."/>
            <person name="Pierce S.K."/>
            <person name="Wang J."/>
        </authorList>
    </citation>
    <scope>NUCLEOTIDE SEQUENCE [LARGE SCALE GENOMIC DNA]</scope>
    <source>
        <strain evidence="8">EC2010</strain>
        <tissue evidence="8">Whole organism of an adult</tissue>
    </source>
</reference>
<dbReference type="AlphaFoldDB" id="A0A433U2A7"/>
<comment type="caution">
    <text evidence="8">The sequence shown here is derived from an EMBL/GenBank/DDBJ whole genome shotgun (WGS) entry which is preliminary data.</text>
</comment>
<evidence type="ECO:0000313" key="9">
    <source>
        <dbReference type="Proteomes" id="UP000271974"/>
    </source>
</evidence>